<keyword evidence="3" id="KW-0813">Transport</keyword>
<dbReference type="Pfam" id="PF13458">
    <property type="entry name" value="Peripla_BP_6"/>
    <property type="match status" value="1"/>
</dbReference>
<dbReference type="GO" id="GO:0006865">
    <property type="term" value="P:amino acid transport"/>
    <property type="evidence" value="ECO:0007669"/>
    <property type="project" value="UniProtKB-KW"/>
</dbReference>
<evidence type="ECO:0000256" key="4">
    <source>
        <dbReference type="SAM" id="MobiDB-lite"/>
    </source>
</evidence>
<comment type="similarity">
    <text evidence="1">Belongs to the leucine-binding protein family.</text>
</comment>
<keyword evidence="5" id="KW-0472">Membrane</keyword>
<dbReference type="PANTHER" id="PTHR30483">
    <property type="entry name" value="LEUCINE-SPECIFIC-BINDING PROTEIN"/>
    <property type="match status" value="1"/>
</dbReference>
<organism evidence="7 8">
    <name type="scientific">Roseibium aggregatum</name>
    <dbReference type="NCBI Taxonomy" id="187304"/>
    <lineage>
        <taxon>Bacteria</taxon>
        <taxon>Pseudomonadati</taxon>
        <taxon>Pseudomonadota</taxon>
        <taxon>Alphaproteobacteria</taxon>
        <taxon>Hyphomicrobiales</taxon>
        <taxon>Stappiaceae</taxon>
        <taxon>Roseibium</taxon>
    </lineage>
</organism>
<keyword evidence="5" id="KW-1133">Transmembrane helix</keyword>
<keyword evidence="3" id="KW-0029">Amino-acid transport</keyword>
<accession>A0A926S2W3</accession>
<dbReference type="Gene3D" id="3.40.50.2300">
    <property type="match status" value="2"/>
</dbReference>
<evidence type="ECO:0000259" key="6">
    <source>
        <dbReference type="Pfam" id="PF13458"/>
    </source>
</evidence>
<evidence type="ECO:0000256" key="1">
    <source>
        <dbReference type="ARBA" id="ARBA00010062"/>
    </source>
</evidence>
<evidence type="ECO:0000256" key="5">
    <source>
        <dbReference type="SAM" id="Phobius"/>
    </source>
</evidence>
<sequence>MAGEEPIIPEDEAKRRPWRKGLIAGLLLLACGLVVFTVSEVSGRSTIVSGLAGSISALFGPEKDDSLRLVAVYSKDVTESTFINGARMAISEVNAHGGVLGREVKLELVPESGFTEETALETTVAKTLKLSGKVADTKNLLGVIGHEWSDTAVTASSIYGRNDIVYVATHATAQSLTNHGFQTVFALQPDNSSNAQMMANYALRQGMKRFIVLSDKSDYGKECASFFSAAVTSNGADLVYRGYLSSGTKSMDQLLMFILDNSLFKRTDFDAFFVVSSSIPETVEFIKRARYLGLDGPILGMEYMFSASIEKDVGKKDMRGVTGVSLYDRDALSERALKFVGDFRETYQHVPDLDAALGYDAVTLMRDATERAGTLDPQKRSDTMKVARYKNPFVGVTGPIAFDRNGLITDTEIFIVRHDGEEFRTVGTYEIPASWDNVGSDDQPNATDDMNSPPDPSPPVQEKTGQ</sequence>
<proteinExistence type="inferred from homology"/>
<dbReference type="Proteomes" id="UP000598467">
    <property type="component" value="Unassembled WGS sequence"/>
</dbReference>
<evidence type="ECO:0000313" key="7">
    <source>
        <dbReference type="EMBL" id="MBD1544673.1"/>
    </source>
</evidence>
<dbReference type="InterPro" id="IPR051010">
    <property type="entry name" value="BCAA_transport"/>
</dbReference>
<gene>
    <name evidence="7" type="ORF">HK439_00220</name>
</gene>
<evidence type="ECO:0000256" key="3">
    <source>
        <dbReference type="ARBA" id="ARBA00022970"/>
    </source>
</evidence>
<dbReference type="InterPro" id="IPR028081">
    <property type="entry name" value="Leu-bd"/>
</dbReference>
<dbReference type="SUPFAM" id="SSF53822">
    <property type="entry name" value="Periplasmic binding protein-like I"/>
    <property type="match status" value="1"/>
</dbReference>
<name>A0A926S2W3_9HYPH</name>
<dbReference type="RefSeq" id="WP_190289354.1">
    <property type="nucleotide sequence ID" value="NZ_JABFCZ010000001.1"/>
</dbReference>
<dbReference type="InterPro" id="IPR028082">
    <property type="entry name" value="Peripla_BP_I"/>
</dbReference>
<comment type="caution">
    <text evidence="7">The sequence shown here is derived from an EMBL/GenBank/DDBJ whole genome shotgun (WGS) entry which is preliminary data.</text>
</comment>
<evidence type="ECO:0000256" key="2">
    <source>
        <dbReference type="ARBA" id="ARBA00022729"/>
    </source>
</evidence>
<evidence type="ECO:0000313" key="8">
    <source>
        <dbReference type="Proteomes" id="UP000598467"/>
    </source>
</evidence>
<keyword evidence="5" id="KW-0812">Transmembrane</keyword>
<reference evidence="7" key="1">
    <citation type="submission" date="2020-05" db="EMBL/GenBank/DDBJ databases">
        <title>Identification of trans-AT polyketide cluster in two marine bacteria, producers of a novel glutaramide-containing polyketide sesbanimide D and analogs.</title>
        <authorList>
            <person name="Kacar D."/>
            <person name="Rodriguez P."/>
            <person name="Canedo L."/>
            <person name="Gonzalez E."/>
            <person name="Galan B."/>
            <person name="De La Calle F."/>
            <person name="Garcia J.L."/>
        </authorList>
    </citation>
    <scope>NUCLEOTIDE SEQUENCE</scope>
    <source>
        <strain evidence="7">PHM038</strain>
    </source>
</reference>
<keyword evidence="2" id="KW-0732">Signal</keyword>
<feature type="compositionally biased region" description="Polar residues" evidence="4">
    <location>
        <begin position="440"/>
        <end position="450"/>
    </location>
</feature>
<dbReference type="PANTHER" id="PTHR30483:SF6">
    <property type="entry name" value="PERIPLASMIC BINDING PROTEIN OF ABC TRANSPORTER FOR NATURAL AMINO ACIDS"/>
    <property type="match status" value="1"/>
</dbReference>
<feature type="domain" description="Leucine-binding protein" evidence="6">
    <location>
        <begin position="80"/>
        <end position="418"/>
    </location>
</feature>
<dbReference type="EMBL" id="JABFCZ010000001">
    <property type="protein sequence ID" value="MBD1544673.1"/>
    <property type="molecule type" value="Genomic_DNA"/>
</dbReference>
<dbReference type="AlphaFoldDB" id="A0A926S2W3"/>
<feature type="transmembrane region" description="Helical" evidence="5">
    <location>
        <begin position="21"/>
        <end position="39"/>
    </location>
</feature>
<protein>
    <submittedName>
        <fullName evidence="7">ABC transporter substrate-binding protein</fullName>
    </submittedName>
</protein>
<feature type="region of interest" description="Disordered" evidence="4">
    <location>
        <begin position="433"/>
        <end position="466"/>
    </location>
</feature>